<evidence type="ECO:0000256" key="9">
    <source>
        <dbReference type="ARBA" id="ARBA00022989"/>
    </source>
</evidence>
<evidence type="ECO:0000313" key="16">
    <source>
        <dbReference type="EMBL" id="PRZ13724.1"/>
    </source>
</evidence>
<reference evidence="16 17" key="1">
    <citation type="submission" date="2018-03" db="EMBL/GenBank/DDBJ databases">
        <title>Comparative analysis of microorganisms from saline springs in Andes Mountain Range, Colombia.</title>
        <authorList>
            <person name="Rubin E."/>
        </authorList>
    </citation>
    <scope>NUCLEOTIDE SEQUENCE [LARGE SCALE GENOMIC DNA]</scope>
    <source>
        <strain evidence="16 17">CG 35</strain>
    </source>
</reference>
<dbReference type="EC" id="2.7.13.3" evidence="4"/>
<dbReference type="EMBL" id="PVTY01000014">
    <property type="protein sequence ID" value="PRZ13724.1"/>
    <property type="molecule type" value="Genomic_DNA"/>
</dbReference>
<comment type="cofactor">
    <cofactor evidence="2">
        <name>a divalent metal cation</name>
        <dbReference type="ChEBI" id="CHEBI:60240"/>
    </cofactor>
</comment>
<keyword evidence="9 13" id="KW-1133">Transmembrane helix</keyword>
<dbReference type="Gene3D" id="1.10.287.130">
    <property type="match status" value="1"/>
</dbReference>
<gene>
    <name evidence="16" type="ORF">BCL67_11452</name>
</gene>
<dbReference type="Pfam" id="PF02518">
    <property type="entry name" value="HATPase_c"/>
    <property type="match status" value="1"/>
</dbReference>
<keyword evidence="10" id="KW-0902">Two-component regulatory system</keyword>
<keyword evidence="17" id="KW-1185">Reference proteome</keyword>
<feature type="domain" description="HAMP" evidence="15">
    <location>
        <begin position="196"/>
        <end position="250"/>
    </location>
</feature>
<dbReference type="InterPro" id="IPR050428">
    <property type="entry name" value="TCS_sensor_his_kinase"/>
</dbReference>
<comment type="subcellular location">
    <subcellularLocation>
        <location evidence="3">Cell membrane</location>
    </subcellularLocation>
</comment>
<dbReference type="SUPFAM" id="SSF47384">
    <property type="entry name" value="Homodimeric domain of signal transducing histidine kinase"/>
    <property type="match status" value="1"/>
</dbReference>
<dbReference type="Pfam" id="PF00512">
    <property type="entry name" value="HisKA"/>
    <property type="match status" value="1"/>
</dbReference>
<feature type="compositionally biased region" description="Acidic residues" evidence="12">
    <location>
        <begin position="495"/>
        <end position="506"/>
    </location>
</feature>
<evidence type="ECO:0000313" key="17">
    <source>
        <dbReference type="Proteomes" id="UP000238217"/>
    </source>
</evidence>
<dbReference type="PRINTS" id="PR00344">
    <property type="entry name" value="BCTRLSENSOR"/>
</dbReference>
<comment type="caution">
    <text evidence="16">The sequence shown here is derived from an EMBL/GenBank/DDBJ whole genome shotgun (WGS) entry which is preliminary data.</text>
</comment>
<dbReference type="PANTHER" id="PTHR45436:SF5">
    <property type="entry name" value="SENSOR HISTIDINE KINASE TRCS"/>
    <property type="match status" value="1"/>
</dbReference>
<accession>A0A2T0YFN4</accession>
<dbReference type="RefSeq" id="WP_181255989.1">
    <property type="nucleotide sequence ID" value="NZ_PVTY01000014.1"/>
</dbReference>
<dbReference type="InterPro" id="IPR005467">
    <property type="entry name" value="His_kinase_dom"/>
</dbReference>
<evidence type="ECO:0000256" key="2">
    <source>
        <dbReference type="ARBA" id="ARBA00001968"/>
    </source>
</evidence>
<dbReference type="SMART" id="SM00388">
    <property type="entry name" value="HisKA"/>
    <property type="match status" value="1"/>
</dbReference>
<dbReference type="InterPro" id="IPR036890">
    <property type="entry name" value="HATPase_C_sf"/>
</dbReference>
<dbReference type="FunFam" id="3.30.565.10:FF:000006">
    <property type="entry name" value="Sensor histidine kinase WalK"/>
    <property type="match status" value="1"/>
</dbReference>
<keyword evidence="8 16" id="KW-0418">Kinase</keyword>
<evidence type="ECO:0000256" key="5">
    <source>
        <dbReference type="ARBA" id="ARBA00022553"/>
    </source>
</evidence>
<dbReference type="Pfam" id="PF00672">
    <property type="entry name" value="HAMP"/>
    <property type="match status" value="1"/>
</dbReference>
<dbReference type="InterPro" id="IPR036097">
    <property type="entry name" value="HisK_dim/P_sf"/>
</dbReference>
<keyword evidence="7 13" id="KW-0812">Transmembrane</keyword>
<dbReference type="InterPro" id="IPR003594">
    <property type="entry name" value="HATPase_dom"/>
</dbReference>
<evidence type="ECO:0000256" key="6">
    <source>
        <dbReference type="ARBA" id="ARBA00022679"/>
    </source>
</evidence>
<dbReference type="FunFam" id="1.10.287.130:FF:000001">
    <property type="entry name" value="Two-component sensor histidine kinase"/>
    <property type="match status" value="1"/>
</dbReference>
<evidence type="ECO:0000256" key="4">
    <source>
        <dbReference type="ARBA" id="ARBA00012438"/>
    </source>
</evidence>
<dbReference type="PROSITE" id="PS50109">
    <property type="entry name" value="HIS_KIN"/>
    <property type="match status" value="1"/>
</dbReference>
<evidence type="ECO:0000256" key="13">
    <source>
        <dbReference type="SAM" id="Phobius"/>
    </source>
</evidence>
<keyword evidence="11 13" id="KW-0472">Membrane</keyword>
<feature type="transmembrane region" description="Helical" evidence="13">
    <location>
        <begin position="20"/>
        <end position="43"/>
    </location>
</feature>
<dbReference type="CDD" id="cd00075">
    <property type="entry name" value="HATPase"/>
    <property type="match status" value="1"/>
</dbReference>
<dbReference type="InterPro" id="IPR004358">
    <property type="entry name" value="Sig_transdc_His_kin-like_C"/>
</dbReference>
<evidence type="ECO:0000256" key="11">
    <source>
        <dbReference type="ARBA" id="ARBA00023136"/>
    </source>
</evidence>
<dbReference type="SUPFAM" id="SSF158472">
    <property type="entry name" value="HAMP domain-like"/>
    <property type="match status" value="1"/>
</dbReference>
<evidence type="ECO:0000256" key="1">
    <source>
        <dbReference type="ARBA" id="ARBA00000085"/>
    </source>
</evidence>
<dbReference type="AlphaFoldDB" id="A0A2T0YFN4"/>
<evidence type="ECO:0000259" key="14">
    <source>
        <dbReference type="PROSITE" id="PS50109"/>
    </source>
</evidence>
<protein>
    <recommendedName>
        <fullName evidence="4">histidine kinase</fullName>
        <ecNumber evidence="4">2.7.13.3</ecNumber>
    </recommendedName>
</protein>
<proteinExistence type="predicted"/>
<dbReference type="GO" id="GO:0005886">
    <property type="term" value="C:plasma membrane"/>
    <property type="evidence" value="ECO:0007669"/>
    <property type="project" value="UniProtKB-SubCell"/>
</dbReference>
<comment type="catalytic activity">
    <reaction evidence="1">
        <text>ATP + protein L-histidine = ADP + protein N-phospho-L-histidine.</text>
        <dbReference type="EC" id="2.7.13.3"/>
    </reaction>
</comment>
<evidence type="ECO:0000256" key="3">
    <source>
        <dbReference type="ARBA" id="ARBA00004236"/>
    </source>
</evidence>
<dbReference type="PROSITE" id="PS50885">
    <property type="entry name" value="HAMP"/>
    <property type="match status" value="1"/>
</dbReference>
<dbReference type="InterPro" id="IPR003661">
    <property type="entry name" value="HisK_dim/P_dom"/>
</dbReference>
<feature type="transmembrane region" description="Helical" evidence="13">
    <location>
        <begin position="172"/>
        <end position="195"/>
    </location>
</feature>
<dbReference type="SMART" id="SM00304">
    <property type="entry name" value="HAMP"/>
    <property type="match status" value="1"/>
</dbReference>
<organism evidence="16 17">
    <name type="scientific">Nesterenkonia sandarakina</name>
    <dbReference type="NCBI Taxonomy" id="272918"/>
    <lineage>
        <taxon>Bacteria</taxon>
        <taxon>Bacillati</taxon>
        <taxon>Actinomycetota</taxon>
        <taxon>Actinomycetes</taxon>
        <taxon>Micrococcales</taxon>
        <taxon>Micrococcaceae</taxon>
        <taxon>Nesterenkonia</taxon>
    </lineage>
</organism>
<evidence type="ECO:0000256" key="12">
    <source>
        <dbReference type="SAM" id="MobiDB-lite"/>
    </source>
</evidence>
<dbReference type="InterPro" id="IPR003660">
    <property type="entry name" value="HAMP_dom"/>
</dbReference>
<dbReference type="Gene3D" id="3.30.565.10">
    <property type="entry name" value="Histidine kinase-like ATPase, C-terminal domain"/>
    <property type="match status" value="1"/>
</dbReference>
<dbReference type="PANTHER" id="PTHR45436">
    <property type="entry name" value="SENSOR HISTIDINE KINASE YKOH"/>
    <property type="match status" value="1"/>
</dbReference>
<dbReference type="GO" id="GO:0005509">
    <property type="term" value="F:calcium ion binding"/>
    <property type="evidence" value="ECO:0007669"/>
    <property type="project" value="UniProtKB-ARBA"/>
</dbReference>
<sequence>MRPFSSVTQTWRKASLRTQLVLIMSGLMVLALFVTTFVSASLFRQELLRNLDEDIYANANNVSMFLTRRSAPEYGEAQSILRFYGILIDEDGELMQASSTHPAGFGGDIPQIPSMTFDEVFELWQEGEHLDVAGTQEGSRGWRVHVMPLENGEDSLAVALPLEQVETSVERATFLVATIGLMATLGASTIAYALVTRAFRSLFHVEKTAAEIAGGDFSKRVETAAPPETEIGRLSRSLNVMLEQIETAFQAKSTSEENMRRFIQDASHELRTPLVTIRGFSELYRQGGVSDSPEAVGMAMGRIESEAKRMGQLVEDMLTLARLDEQRPLQKAPLDLNLIAHDSIMDLAVNAPDRETRVIGLDGGSPVPAPAVGDEGKIRQIVMNLVTNALRYTPSGTPLEIAVGTSEGADGEIDAVLEVRDHGEGIAAEDAAKIFERFYRADNSRQRETGGTGLGLAICAAIAAQHQGTVRHSTTAGGGATMTLRLPMVALDDQSDHEADIDEEELDQLRAAAREHHTPE</sequence>
<evidence type="ECO:0000256" key="8">
    <source>
        <dbReference type="ARBA" id="ARBA00022777"/>
    </source>
</evidence>
<evidence type="ECO:0000256" key="7">
    <source>
        <dbReference type="ARBA" id="ARBA00022692"/>
    </source>
</evidence>
<dbReference type="SMART" id="SM00387">
    <property type="entry name" value="HATPase_c"/>
    <property type="match status" value="1"/>
</dbReference>
<evidence type="ECO:0000259" key="15">
    <source>
        <dbReference type="PROSITE" id="PS50885"/>
    </source>
</evidence>
<name>A0A2T0YFN4_9MICC</name>
<keyword evidence="6" id="KW-0808">Transferase</keyword>
<dbReference type="CDD" id="cd06225">
    <property type="entry name" value="HAMP"/>
    <property type="match status" value="1"/>
</dbReference>
<dbReference type="CDD" id="cd00082">
    <property type="entry name" value="HisKA"/>
    <property type="match status" value="1"/>
</dbReference>
<evidence type="ECO:0000256" key="10">
    <source>
        <dbReference type="ARBA" id="ARBA00023012"/>
    </source>
</evidence>
<feature type="region of interest" description="Disordered" evidence="12">
    <location>
        <begin position="495"/>
        <end position="520"/>
    </location>
</feature>
<keyword evidence="5" id="KW-0597">Phosphoprotein</keyword>
<feature type="domain" description="Histidine kinase" evidence="14">
    <location>
        <begin position="265"/>
        <end position="490"/>
    </location>
</feature>
<dbReference type="GO" id="GO:0000155">
    <property type="term" value="F:phosphorelay sensor kinase activity"/>
    <property type="evidence" value="ECO:0007669"/>
    <property type="project" value="InterPro"/>
</dbReference>
<dbReference type="Gene3D" id="6.10.340.10">
    <property type="match status" value="1"/>
</dbReference>
<dbReference type="SUPFAM" id="SSF55874">
    <property type="entry name" value="ATPase domain of HSP90 chaperone/DNA topoisomerase II/histidine kinase"/>
    <property type="match status" value="1"/>
</dbReference>
<dbReference type="Proteomes" id="UP000238217">
    <property type="component" value="Unassembled WGS sequence"/>
</dbReference>